<dbReference type="InterPro" id="IPR025368">
    <property type="entry name" value="DUF4272"/>
</dbReference>
<dbReference type="EMBL" id="CP024201">
    <property type="protein sequence ID" value="ATQ42285.1"/>
    <property type="molecule type" value="Genomic_DNA"/>
</dbReference>
<sequence length="262" mass="29377">MFASPRHNEETPRVNWLDKLRGQRPKTPVLATIELPPPDPDAPPVRLYGDQPMRKAWAEDVLRGEGVPINPHLPVIESEAEVALRAPREVAERLLALTLVAAKGVDFPQDEFLELVAERGALPLFTDRERAFVLDPAPSTHDRVQFSWRYEAAWALLWPLGHVDGVLGPPREPCDVDHLVDVIRDTPDLDDLAAKGLRRANDVLCETDLIYRYHWAVRQAGIDGKDPPAGLHGGVTMERHQALNWLIGYGERADWEEVGTDT</sequence>
<dbReference type="AlphaFoldDB" id="A0A2D2AWD8"/>
<organism evidence="1 2">
    <name type="scientific">Caulobacter mirabilis</name>
    <dbReference type="NCBI Taxonomy" id="69666"/>
    <lineage>
        <taxon>Bacteria</taxon>
        <taxon>Pseudomonadati</taxon>
        <taxon>Pseudomonadota</taxon>
        <taxon>Alphaproteobacteria</taxon>
        <taxon>Caulobacterales</taxon>
        <taxon>Caulobacteraceae</taxon>
        <taxon>Caulobacter</taxon>
    </lineage>
</organism>
<gene>
    <name evidence="1" type="ORF">CSW64_07560</name>
</gene>
<dbReference type="KEGG" id="cmb:CSW64_07560"/>
<evidence type="ECO:0000313" key="2">
    <source>
        <dbReference type="Proteomes" id="UP000228945"/>
    </source>
</evidence>
<dbReference type="Proteomes" id="UP000228945">
    <property type="component" value="Chromosome"/>
</dbReference>
<dbReference type="Pfam" id="PF14094">
    <property type="entry name" value="DUF4272"/>
    <property type="match status" value="1"/>
</dbReference>
<keyword evidence="2" id="KW-1185">Reference proteome</keyword>
<name>A0A2D2AWD8_9CAUL</name>
<evidence type="ECO:0000313" key="1">
    <source>
        <dbReference type="EMBL" id="ATQ42285.1"/>
    </source>
</evidence>
<protein>
    <recommendedName>
        <fullName evidence="3">DUF4272 domain-containing protein</fullName>
    </recommendedName>
</protein>
<dbReference type="OrthoDB" id="4399984at2"/>
<accession>A0A2D2AWD8</accession>
<evidence type="ECO:0008006" key="3">
    <source>
        <dbReference type="Google" id="ProtNLM"/>
    </source>
</evidence>
<reference evidence="1 2" key="1">
    <citation type="submission" date="2017-10" db="EMBL/GenBank/DDBJ databases">
        <title>Genome sequence of Caulobacter mirabilis FWC38.</title>
        <authorList>
            <person name="Fiebig A."/>
            <person name="Crosson S."/>
        </authorList>
    </citation>
    <scope>NUCLEOTIDE SEQUENCE [LARGE SCALE GENOMIC DNA]</scope>
    <source>
        <strain evidence="1 2">FWC 38</strain>
    </source>
</reference>
<proteinExistence type="predicted"/>